<dbReference type="EMBL" id="PDUG01000005">
    <property type="protein sequence ID" value="PIC31117.1"/>
    <property type="molecule type" value="Genomic_DNA"/>
</dbReference>
<evidence type="ECO:0008006" key="5">
    <source>
        <dbReference type="Google" id="ProtNLM"/>
    </source>
</evidence>
<name>A0A2G5TUZ9_9PELO</name>
<evidence type="ECO:0000256" key="1">
    <source>
        <dbReference type="SAM" id="Phobius"/>
    </source>
</evidence>
<proteinExistence type="predicted"/>
<keyword evidence="2" id="KW-0732">Signal</keyword>
<keyword evidence="1" id="KW-1133">Transmembrane helix</keyword>
<keyword evidence="4" id="KW-1185">Reference proteome</keyword>
<sequence>MGRFQNLLFTFFFLSIIIFVIPKCFEPIEVAGDEGPPSDLMYAFAIVTKLVLYVPLTFLISDIMVSLVMIGCLMIDFPQLRPHFLKLW</sequence>
<gene>
    <name evidence="3" type="primary">Cnig_chr_V.g22132</name>
    <name evidence="3" type="ORF">B9Z55_022132</name>
</gene>
<organism evidence="3 4">
    <name type="scientific">Caenorhabditis nigoni</name>
    <dbReference type="NCBI Taxonomy" id="1611254"/>
    <lineage>
        <taxon>Eukaryota</taxon>
        <taxon>Metazoa</taxon>
        <taxon>Ecdysozoa</taxon>
        <taxon>Nematoda</taxon>
        <taxon>Chromadorea</taxon>
        <taxon>Rhabditida</taxon>
        <taxon>Rhabditina</taxon>
        <taxon>Rhabditomorpha</taxon>
        <taxon>Rhabditoidea</taxon>
        <taxon>Rhabditidae</taxon>
        <taxon>Peloderinae</taxon>
        <taxon>Caenorhabditis</taxon>
    </lineage>
</organism>
<dbReference type="AlphaFoldDB" id="A0A2G5TUZ9"/>
<keyword evidence="1" id="KW-0812">Transmembrane</keyword>
<feature type="chain" id="PRO_5013801489" description="Serpentine receptor class gamma" evidence="2">
    <location>
        <begin position="23"/>
        <end position="88"/>
    </location>
</feature>
<comment type="caution">
    <text evidence="3">The sequence shown here is derived from an EMBL/GenBank/DDBJ whole genome shotgun (WGS) entry which is preliminary data.</text>
</comment>
<dbReference type="Proteomes" id="UP000230233">
    <property type="component" value="Chromosome V"/>
</dbReference>
<keyword evidence="1" id="KW-0472">Membrane</keyword>
<evidence type="ECO:0000256" key="2">
    <source>
        <dbReference type="SAM" id="SignalP"/>
    </source>
</evidence>
<dbReference type="OrthoDB" id="10322543at2759"/>
<accession>A0A2G5TUZ9</accession>
<reference evidence="4" key="1">
    <citation type="submission" date="2017-10" db="EMBL/GenBank/DDBJ databases">
        <title>Rapid genome shrinkage in a self-fertile nematode reveals novel sperm competition proteins.</title>
        <authorList>
            <person name="Yin D."/>
            <person name="Schwarz E.M."/>
            <person name="Thomas C.G."/>
            <person name="Felde R.L."/>
            <person name="Korf I.F."/>
            <person name="Cutter A.D."/>
            <person name="Schartner C.M."/>
            <person name="Ralston E.J."/>
            <person name="Meyer B.J."/>
            <person name="Haag E.S."/>
        </authorList>
    </citation>
    <scope>NUCLEOTIDE SEQUENCE [LARGE SCALE GENOMIC DNA]</scope>
    <source>
        <strain evidence="4">JU1422</strain>
    </source>
</reference>
<feature type="transmembrane region" description="Helical" evidence="1">
    <location>
        <begin position="51"/>
        <end position="75"/>
    </location>
</feature>
<protein>
    <recommendedName>
        <fullName evidence="5">Serpentine receptor class gamma</fullName>
    </recommendedName>
</protein>
<evidence type="ECO:0000313" key="4">
    <source>
        <dbReference type="Proteomes" id="UP000230233"/>
    </source>
</evidence>
<evidence type="ECO:0000313" key="3">
    <source>
        <dbReference type="EMBL" id="PIC31117.1"/>
    </source>
</evidence>
<feature type="signal peptide" evidence="2">
    <location>
        <begin position="1"/>
        <end position="22"/>
    </location>
</feature>